<dbReference type="EMBL" id="ABEU02000014">
    <property type="protein sequence ID" value="PNR41189.1"/>
    <property type="molecule type" value="Genomic_DNA"/>
</dbReference>
<dbReference type="Gramene" id="Pp3c14_16048V3.1">
    <property type="protein sequence ID" value="PAC:32962010.CDS.1"/>
    <property type="gene ID" value="Pp3c14_16048"/>
</dbReference>
<name>A0A2K1JI05_PHYPA</name>
<reference evidence="1 4" key="2">
    <citation type="journal article" date="2018" name="Plant J.">
        <title>The Physcomitrella patens chromosome-scale assembly reveals moss genome structure and evolution.</title>
        <authorList>
            <person name="Lang D."/>
            <person name="Ullrich K.K."/>
            <person name="Murat F."/>
            <person name="Fuchs J."/>
            <person name="Jenkins J."/>
            <person name="Haas F.B."/>
            <person name="Piednoel M."/>
            <person name="Gundlach H."/>
            <person name="Van Bel M."/>
            <person name="Meyberg R."/>
            <person name="Vives C."/>
            <person name="Morata J."/>
            <person name="Symeonidi A."/>
            <person name="Hiss M."/>
            <person name="Muchero W."/>
            <person name="Kamisugi Y."/>
            <person name="Saleh O."/>
            <person name="Blanc G."/>
            <person name="Decker E.L."/>
            <person name="van Gessel N."/>
            <person name="Grimwood J."/>
            <person name="Hayes R.D."/>
            <person name="Graham S.W."/>
            <person name="Gunter L.E."/>
            <person name="McDaniel S.F."/>
            <person name="Hoernstein S.N.W."/>
            <person name="Larsson A."/>
            <person name="Li F.W."/>
            <person name="Perroud P.F."/>
            <person name="Phillips J."/>
            <person name="Ranjan P."/>
            <person name="Rokshar D.S."/>
            <person name="Rothfels C.J."/>
            <person name="Schneider L."/>
            <person name="Shu S."/>
            <person name="Stevenson D.W."/>
            <person name="Thummler F."/>
            <person name="Tillich M."/>
            <person name="Villarreal Aguilar J.C."/>
            <person name="Widiez T."/>
            <person name="Wong G.K."/>
            <person name="Wymore A."/>
            <person name="Zhang Y."/>
            <person name="Zimmer A.D."/>
            <person name="Quatrano R.S."/>
            <person name="Mayer K.F.X."/>
            <person name="Goodstein D."/>
            <person name="Casacuberta J.M."/>
            <person name="Vandepoele K."/>
            <person name="Reski R."/>
            <person name="Cuming A.C."/>
            <person name="Tuskan G.A."/>
            <person name="Maumus F."/>
            <person name="Salse J."/>
            <person name="Schmutz J."/>
            <person name="Rensing S.A."/>
        </authorList>
    </citation>
    <scope>NUCLEOTIDE SEQUENCE [LARGE SCALE GENOMIC DNA]</scope>
    <source>
        <strain evidence="3 4">cv. Gransden 2004</strain>
    </source>
</reference>
<dbReference type="Gramene" id="Pp3c14_16011V3.1">
    <property type="protein sequence ID" value="PAC:32960160.CDS.1"/>
    <property type="gene ID" value="Pp3c14_16011"/>
</dbReference>
<dbReference type="Proteomes" id="UP000006727">
    <property type="component" value="Chromosome 14"/>
</dbReference>
<keyword evidence="4" id="KW-1185">Reference proteome</keyword>
<reference evidence="1 4" key="1">
    <citation type="journal article" date="2008" name="Science">
        <title>The Physcomitrella genome reveals evolutionary insights into the conquest of land by plants.</title>
        <authorList>
            <person name="Rensing S."/>
            <person name="Lang D."/>
            <person name="Zimmer A."/>
            <person name="Terry A."/>
            <person name="Salamov A."/>
            <person name="Shapiro H."/>
            <person name="Nishiyama T."/>
            <person name="Perroud P.-F."/>
            <person name="Lindquist E."/>
            <person name="Kamisugi Y."/>
            <person name="Tanahashi T."/>
            <person name="Sakakibara K."/>
            <person name="Fujita T."/>
            <person name="Oishi K."/>
            <person name="Shin-I T."/>
            <person name="Kuroki Y."/>
            <person name="Toyoda A."/>
            <person name="Suzuki Y."/>
            <person name="Hashimoto A."/>
            <person name="Yamaguchi K."/>
            <person name="Sugano A."/>
            <person name="Kohara Y."/>
            <person name="Fujiyama A."/>
            <person name="Anterola A."/>
            <person name="Aoki S."/>
            <person name="Ashton N."/>
            <person name="Barbazuk W.B."/>
            <person name="Barker E."/>
            <person name="Bennetzen J."/>
            <person name="Bezanilla M."/>
            <person name="Blankenship R."/>
            <person name="Cho S.H."/>
            <person name="Dutcher S."/>
            <person name="Estelle M."/>
            <person name="Fawcett J.A."/>
            <person name="Gundlach H."/>
            <person name="Hanada K."/>
            <person name="Heyl A."/>
            <person name="Hicks K.A."/>
            <person name="Hugh J."/>
            <person name="Lohr M."/>
            <person name="Mayer K."/>
            <person name="Melkozernov A."/>
            <person name="Murata T."/>
            <person name="Nelson D."/>
            <person name="Pils B."/>
            <person name="Prigge M."/>
            <person name="Reiss B."/>
            <person name="Renner T."/>
            <person name="Rombauts S."/>
            <person name="Rushton P."/>
            <person name="Sanderfoot A."/>
            <person name="Schween G."/>
            <person name="Shiu S.-H."/>
            <person name="Stueber K."/>
            <person name="Theodoulou F.L."/>
            <person name="Tu H."/>
            <person name="Van de Peer Y."/>
            <person name="Verrier P.J."/>
            <person name="Waters E."/>
            <person name="Wood A."/>
            <person name="Yang L."/>
            <person name="Cove D."/>
            <person name="Cuming A."/>
            <person name="Hasebe M."/>
            <person name="Lucas S."/>
            <person name="Mishler D.B."/>
            <person name="Reski R."/>
            <person name="Grigoriev I."/>
            <person name="Quatrano R.S."/>
            <person name="Boore J.L."/>
        </authorList>
    </citation>
    <scope>NUCLEOTIDE SEQUENCE [LARGE SCALE GENOMIC DNA]</scope>
    <source>
        <strain evidence="3 4">cv. Gransden 2004</strain>
    </source>
</reference>
<dbReference type="EMBL" id="ABEU02000014">
    <property type="protein sequence ID" value="PNR41187.1"/>
    <property type="molecule type" value="Genomic_DNA"/>
</dbReference>
<dbReference type="InParanoid" id="A0A2K1JI05"/>
<evidence type="ECO:0000313" key="4">
    <source>
        <dbReference type="Proteomes" id="UP000006727"/>
    </source>
</evidence>
<gene>
    <name evidence="1" type="ORF">PHYPA_018590</name>
    <name evidence="2" type="ORF">PHYPA_018592</name>
</gene>
<reference evidence="3" key="3">
    <citation type="submission" date="2020-12" db="UniProtKB">
        <authorList>
            <consortium name="EnsemblPlants"/>
        </authorList>
    </citation>
    <scope>IDENTIFICATION</scope>
</reference>
<dbReference type="AlphaFoldDB" id="A0A2K1JI05"/>
<dbReference type="EnsemblPlants" id="Pp3c14_16048V3.1">
    <property type="protein sequence ID" value="PAC:32962010.CDS.1"/>
    <property type="gene ID" value="Pp3c14_16048"/>
</dbReference>
<sequence length="88" mass="10152">MNNYSIVDFCFFCNIEYFYLPNNAYDLNFGGVVVVSTLLKIVCCCSYGVRTSTFECVECEEKDKVMMCYLNICEFGLDIAMESKNLRI</sequence>
<evidence type="ECO:0000313" key="2">
    <source>
        <dbReference type="EMBL" id="PNR41189.1"/>
    </source>
</evidence>
<evidence type="ECO:0000313" key="1">
    <source>
        <dbReference type="EMBL" id="PNR41187.1"/>
    </source>
</evidence>
<accession>A0A2K1JI05</accession>
<organism evidence="1">
    <name type="scientific">Physcomitrium patens</name>
    <name type="common">Spreading-leaved earth moss</name>
    <name type="synonym">Physcomitrella patens</name>
    <dbReference type="NCBI Taxonomy" id="3218"/>
    <lineage>
        <taxon>Eukaryota</taxon>
        <taxon>Viridiplantae</taxon>
        <taxon>Streptophyta</taxon>
        <taxon>Embryophyta</taxon>
        <taxon>Bryophyta</taxon>
        <taxon>Bryophytina</taxon>
        <taxon>Bryopsida</taxon>
        <taxon>Funariidae</taxon>
        <taxon>Funariales</taxon>
        <taxon>Funariaceae</taxon>
        <taxon>Physcomitrium</taxon>
    </lineage>
</organism>
<dbReference type="EnsemblPlants" id="Pp3c14_16011V3.1">
    <property type="protein sequence ID" value="PAC:32960160.CDS.1"/>
    <property type="gene ID" value="Pp3c14_16011"/>
</dbReference>
<protein>
    <submittedName>
        <fullName evidence="1 3">Uncharacterized protein</fullName>
    </submittedName>
</protein>
<proteinExistence type="predicted"/>
<evidence type="ECO:0000313" key="3">
    <source>
        <dbReference type="EnsemblPlants" id="PAC:32960160.CDS.1"/>
    </source>
</evidence>